<feature type="compositionally biased region" description="Basic and acidic residues" evidence="1">
    <location>
        <begin position="275"/>
        <end position="295"/>
    </location>
</feature>
<evidence type="ECO:0008006" key="4">
    <source>
        <dbReference type="Google" id="ProtNLM"/>
    </source>
</evidence>
<proteinExistence type="predicted"/>
<name>A0A397BWN3_APHAT</name>
<dbReference type="VEuPathDB" id="FungiDB:H257_09535"/>
<feature type="non-terminal residue" evidence="2">
    <location>
        <position position="1"/>
    </location>
</feature>
<reference evidence="2 3" key="1">
    <citation type="submission" date="2018-08" db="EMBL/GenBank/DDBJ databases">
        <title>Aphanomyces genome sequencing and annotation.</title>
        <authorList>
            <person name="Minardi D."/>
            <person name="Oidtmann B."/>
            <person name="Van Der Giezen M."/>
            <person name="Studholme D.J."/>
        </authorList>
    </citation>
    <scope>NUCLEOTIDE SEQUENCE [LARGE SCALE GENOMIC DNA]</scope>
    <source>
        <strain evidence="2 3">Yx</strain>
    </source>
</reference>
<accession>A0A397BWN3</accession>
<sequence>RILPQLKKLLAFQERTMTNKEEVEFTHTRANGGKAKKIMRMFTGSGWEAWLEFGLNLFDYTRWMQYQFNDESAMEALHDDIQLLLHGHHLDKYLSSTTNHPNNRNLPYTQQIQLGIAFLTELHCPIGTREILLERPRRLRKRGNQRVAEYSVEFNRWLRKLSILQASEKEQLSTNDQLQIYKSAMPTNFQIEFRKKYGVRVFESIEDVEAAFTTIENDFSFIRGLENVKPNAAPFKPDKTNTKFKEDRKTTTSPHDRQAKRSAKTCGFCESKNYKADNHSSTDCGRHDNPKNADREEFDTPATKKKFRIGKGKDVAPMIAEIELLQTKLKRASASAVLQSSLDDSDVCAMAIDGGVVGAPTDQQRITMEVRVALEGMILDFAKKTITWDGASMVMMKTLLAAAHEGPILDANYNMPALPEMVPAHLTLDQQRQLLTLLEDRAAVFQGRVGKLEQELFVIPMMPDAKPYATRPYPIPTKGPRKVWSRPCANLAGMIDDLRSDTHEVRWDVACSHIISFECKLFALTWLWMLPPQRHEMQEIKKKGGKSKLAPITPKYPATKCYRIAGGNGKLDPNTGNCPLTKA</sequence>
<organism evidence="2 3">
    <name type="scientific">Aphanomyces astaci</name>
    <name type="common">Crayfish plague agent</name>
    <dbReference type="NCBI Taxonomy" id="112090"/>
    <lineage>
        <taxon>Eukaryota</taxon>
        <taxon>Sar</taxon>
        <taxon>Stramenopiles</taxon>
        <taxon>Oomycota</taxon>
        <taxon>Saprolegniomycetes</taxon>
        <taxon>Saprolegniales</taxon>
        <taxon>Verrucalvaceae</taxon>
        <taxon>Aphanomyces</taxon>
    </lineage>
</organism>
<evidence type="ECO:0000313" key="2">
    <source>
        <dbReference type="EMBL" id="RHY23384.1"/>
    </source>
</evidence>
<dbReference type="EMBL" id="QUTA01003485">
    <property type="protein sequence ID" value="RHY23384.1"/>
    <property type="molecule type" value="Genomic_DNA"/>
</dbReference>
<evidence type="ECO:0000256" key="1">
    <source>
        <dbReference type="SAM" id="MobiDB-lite"/>
    </source>
</evidence>
<protein>
    <recommendedName>
        <fullName evidence="4">Retrotransposon gag domain-containing protein</fullName>
    </recommendedName>
</protein>
<feature type="region of interest" description="Disordered" evidence="1">
    <location>
        <begin position="231"/>
        <end position="262"/>
    </location>
</feature>
<feature type="region of interest" description="Disordered" evidence="1">
    <location>
        <begin position="275"/>
        <end position="305"/>
    </location>
</feature>
<dbReference type="Proteomes" id="UP000266239">
    <property type="component" value="Unassembled WGS sequence"/>
</dbReference>
<gene>
    <name evidence="2" type="ORF">DYB25_006965</name>
</gene>
<dbReference type="AlphaFoldDB" id="A0A397BWN3"/>
<dbReference type="VEuPathDB" id="FungiDB:H257_02247"/>
<evidence type="ECO:0000313" key="3">
    <source>
        <dbReference type="Proteomes" id="UP000266239"/>
    </source>
</evidence>
<feature type="compositionally biased region" description="Basic and acidic residues" evidence="1">
    <location>
        <begin position="236"/>
        <end position="259"/>
    </location>
</feature>
<comment type="caution">
    <text evidence="2">The sequence shown here is derived from an EMBL/GenBank/DDBJ whole genome shotgun (WGS) entry which is preliminary data.</text>
</comment>